<dbReference type="RefSeq" id="WP_207364276.1">
    <property type="nucleotide sequence ID" value="NZ_JAFMYV010000003.1"/>
</dbReference>
<proteinExistence type="predicted"/>
<protein>
    <submittedName>
        <fullName evidence="1">Uncharacterized protein</fullName>
    </submittedName>
</protein>
<dbReference type="AlphaFoldDB" id="A0A939GFA5"/>
<gene>
    <name evidence="1" type="ORF">J2I47_09270</name>
</gene>
<evidence type="ECO:0000313" key="1">
    <source>
        <dbReference type="EMBL" id="MBO0936733.1"/>
    </source>
</evidence>
<keyword evidence="2" id="KW-1185">Reference proteome</keyword>
<sequence length="63" mass="7474">MQVSLMRLFDRPMQPAELDKVHQLLMDYYSELIGNEADEIMQQKGYSQEDLDRVLNQSRRTAQ</sequence>
<reference evidence="1" key="1">
    <citation type="submission" date="2021-03" db="EMBL/GenBank/DDBJ databases">
        <title>Fibrella sp. HMF5335 genome sequencing and assembly.</title>
        <authorList>
            <person name="Kang H."/>
            <person name="Kim H."/>
            <person name="Bae S."/>
            <person name="Joh K."/>
        </authorList>
    </citation>
    <scope>NUCLEOTIDE SEQUENCE</scope>
    <source>
        <strain evidence="1">HMF5335</strain>
    </source>
</reference>
<dbReference type="Proteomes" id="UP000664034">
    <property type="component" value="Unassembled WGS sequence"/>
</dbReference>
<organism evidence="1 2">
    <name type="scientific">Fibrella rubiginis</name>
    <dbReference type="NCBI Taxonomy" id="2817060"/>
    <lineage>
        <taxon>Bacteria</taxon>
        <taxon>Pseudomonadati</taxon>
        <taxon>Bacteroidota</taxon>
        <taxon>Cytophagia</taxon>
        <taxon>Cytophagales</taxon>
        <taxon>Spirosomataceae</taxon>
        <taxon>Fibrella</taxon>
    </lineage>
</organism>
<comment type="caution">
    <text evidence="1">The sequence shown here is derived from an EMBL/GenBank/DDBJ whole genome shotgun (WGS) entry which is preliminary data.</text>
</comment>
<name>A0A939GFA5_9BACT</name>
<evidence type="ECO:0000313" key="2">
    <source>
        <dbReference type="Proteomes" id="UP000664034"/>
    </source>
</evidence>
<accession>A0A939GFA5</accession>
<dbReference type="EMBL" id="JAFMYV010000003">
    <property type="protein sequence ID" value="MBO0936733.1"/>
    <property type="molecule type" value="Genomic_DNA"/>
</dbReference>